<name>A0A250AY70_9GAMM</name>
<proteinExistence type="predicted"/>
<protein>
    <submittedName>
        <fullName evidence="1">Uncharacterized protein</fullName>
    </submittedName>
</protein>
<dbReference type="AlphaFoldDB" id="A0A250AY70"/>
<dbReference type="KEGG" id="gqu:AWC35_05315"/>
<evidence type="ECO:0000313" key="2">
    <source>
        <dbReference type="Proteomes" id="UP000217182"/>
    </source>
</evidence>
<evidence type="ECO:0000313" key="1">
    <source>
        <dbReference type="EMBL" id="ATA18811.1"/>
    </source>
</evidence>
<dbReference type="EMBL" id="CP014136">
    <property type="protein sequence ID" value="ATA18811.1"/>
    <property type="molecule type" value="Genomic_DNA"/>
</dbReference>
<keyword evidence="2" id="KW-1185">Reference proteome</keyword>
<organism evidence="1 2">
    <name type="scientific">Gibbsiella quercinecans</name>
    <dbReference type="NCBI Taxonomy" id="929813"/>
    <lineage>
        <taxon>Bacteria</taxon>
        <taxon>Pseudomonadati</taxon>
        <taxon>Pseudomonadota</taxon>
        <taxon>Gammaproteobacteria</taxon>
        <taxon>Enterobacterales</taxon>
        <taxon>Yersiniaceae</taxon>
        <taxon>Gibbsiella</taxon>
    </lineage>
</organism>
<gene>
    <name evidence="1" type="ORF">AWC35_05315</name>
</gene>
<accession>A0A250AY70</accession>
<reference evidence="1 2" key="1">
    <citation type="submission" date="2016-01" db="EMBL/GenBank/DDBJ databases">
        <authorList>
            <person name="Oliw E.H."/>
        </authorList>
    </citation>
    <scope>NUCLEOTIDE SEQUENCE [LARGE SCALE GENOMIC DNA]</scope>
    <source>
        <strain evidence="1 2">FRB97</strain>
    </source>
</reference>
<dbReference type="Proteomes" id="UP000217182">
    <property type="component" value="Chromosome"/>
</dbReference>
<sequence>MLNEDFPLQTGKHFLSGRVGRKYREVTDIPPLFVIGFFSIKLPLKAGFTLVPMGFLKPRSMVNAPTILPSFRAGVATIIGFVTSHWT</sequence>